<gene>
    <name evidence="2" type="ORF">BDP27DRAFT_1430576</name>
</gene>
<reference evidence="2" key="1">
    <citation type="submission" date="2020-11" db="EMBL/GenBank/DDBJ databases">
        <authorList>
            <consortium name="DOE Joint Genome Institute"/>
            <person name="Ahrendt S."/>
            <person name="Riley R."/>
            <person name="Andreopoulos W."/>
            <person name="Labutti K."/>
            <person name="Pangilinan J."/>
            <person name="Ruiz-Duenas F.J."/>
            <person name="Barrasa J.M."/>
            <person name="Sanchez-Garcia M."/>
            <person name="Camarero S."/>
            <person name="Miyauchi S."/>
            <person name="Serrano A."/>
            <person name="Linde D."/>
            <person name="Babiker R."/>
            <person name="Drula E."/>
            <person name="Ayuso-Fernandez I."/>
            <person name="Pacheco R."/>
            <person name="Padilla G."/>
            <person name="Ferreira P."/>
            <person name="Barriuso J."/>
            <person name="Kellner H."/>
            <person name="Castanera R."/>
            <person name="Alfaro M."/>
            <person name="Ramirez L."/>
            <person name="Pisabarro A.G."/>
            <person name="Kuo A."/>
            <person name="Tritt A."/>
            <person name="Lipzen A."/>
            <person name="He G."/>
            <person name="Yan M."/>
            <person name="Ng V."/>
            <person name="Cullen D."/>
            <person name="Martin F."/>
            <person name="Rosso M.-N."/>
            <person name="Henrissat B."/>
            <person name="Hibbett D."/>
            <person name="Martinez A.T."/>
            <person name="Grigoriev I.V."/>
        </authorList>
    </citation>
    <scope>NUCLEOTIDE SEQUENCE</scope>
    <source>
        <strain evidence="2">AH 40177</strain>
    </source>
</reference>
<comment type="caution">
    <text evidence="2">The sequence shown here is derived from an EMBL/GenBank/DDBJ whole genome shotgun (WGS) entry which is preliminary data.</text>
</comment>
<proteinExistence type="predicted"/>
<sequence>MNLLKQKPISAGWQSKKAAPWKPTHDLLQISLAGHVLDAFWLHCGHRNFDVWAANATMDDLSAVAKHVYRNLFTSRAVEEQINVEEPDTVLMNTILYNRDVLYYWLLVKSIKADDIGHVVLILWIWMVMMCTPKTMPRYANPIFETLGRLQQYPEEVQKLFLHNWLVNLTGRADGCKEVDLLQEYSNFWVKTVYGAKGVNCNWDWLSMISVCIYSLRDAMHVVQNTFGIPIYGTRHTTPDMSKEVQYIAKKLREEKVQEYVAECPANHDFHEGSKYANKRSAFSRYRVDEAIIADLGFCWRKQNDKEELYIPSTNDLAMDSEEPIDMADELLAGTMALFEDD</sequence>
<dbReference type="Proteomes" id="UP000772434">
    <property type="component" value="Unassembled WGS sequence"/>
</dbReference>
<organism evidence="2 3">
    <name type="scientific">Rhodocollybia butyracea</name>
    <dbReference type="NCBI Taxonomy" id="206335"/>
    <lineage>
        <taxon>Eukaryota</taxon>
        <taxon>Fungi</taxon>
        <taxon>Dikarya</taxon>
        <taxon>Basidiomycota</taxon>
        <taxon>Agaricomycotina</taxon>
        <taxon>Agaricomycetes</taxon>
        <taxon>Agaricomycetidae</taxon>
        <taxon>Agaricales</taxon>
        <taxon>Marasmiineae</taxon>
        <taxon>Omphalotaceae</taxon>
        <taxon>Rhodocollybia</taxon>
    </lineage>
</organism>
<name>A0A9P5PDB7_9AGAR</name>
<dbReference type="InterPro" id="IPR046496">
    <property type="entry name" value="DUF6589"/>
</dbReference>
<dbReference type="OrthoDB" id="5424058at2759"/>
<dbReference type="EMBL" id="JADNRY010000265">
    <property type="protein sequence ID" value="KAF9060010.1"/>
    <property type="molecule type" value="Genomic_DNA"/>
</dbReference>
<evidence type="ECO:0000259" key="1">
    <source>
        <dbReference type="Pfam" id="PF20231"/>
    </source>
</evidence>
<dbReference type="AlphaFoldDB" id="A0A9P5PDB7"/>
<protein>
    <recommendedName>
        <fullName evidence="1">DUF6589 domain-containing protein</fullName>
    </recommendedName>
</protein>
<dbReference type="Pfam" id="PF20231">
    <property type="entry name" value="DUF6589"/>
    <property type="match status" value="1"/>
</dbReference>
<keyword evidence="3" id="KW-1185">Reference proteome</keyword>
<accession>A0A9P5PDB7</accession>
<feature type="domain" description="DUF6589" evidence="1">
    <location>
        <begin position="3"/>
        <end position="236"/>
    </location>
</feature>
<evidence type="ECO:0000313" key="3">
    <source>
        <dbReference type="Proteomes" id="UP000772434"/>
    </source>
</evidence>
<evidence type="ECO:0000313" key="2">
    <source>
        <dbReference type="EMBL" id="KAF9060010.1"/>
    </source>
</evidence>